<dbReference type="Proteomes" id="UP000198779">
    <property type="component" value="Unassembled WGS sequence"/>
</dbReference>
<organism evidence="9 11">
    <name type="scientific">Prevotella communis</name>
    <dbReference type="NCBI Taxonomy" id="2913614"/>
    <lineage>
        <taxon>Bacteria</taxon>
        <taxon>Pseudomonadati</taxon>
        <taxon>Bacteroidota</taxon>
        <taxon>Bacteroidia</taxon>
        <taxon>Bacteroidales</taxon>
        <taxon>Prevotellaceae</taxon>
        <taxon>Prevotella</taxon>
    </lineage>
</organism>
<evidence type="ECO:0000256" key="2">
    <source>
        <dbReference type="ARBA" id="ARBA00007186"/>
    </source>
</evidence>
<sequence>MKFRSMLLFVAISLAATSLNAQKKVFFYSPNPNGGLRMAVLENDTWDDLGRLCSSDYGTWGAEKKMYHPSLCRANDGSWRLVFQLNDIAPLFGASYSRDLVTWRPQDYPRVNSQKCKNPVVVAEGDAFKVYYQTANGDTRRISADADFRHFIGDEAVKADVRLWHRDTVSIKGEQQTGQIFTMTDAEVQRVRDDFRLQGEKWAPTNERMHDDAQKLSIPSVINTTLTVSPNQEKNISDKLIGIFFEDISYAADGGLYAELIQNRDFEYTSKDHRGWNASTAWHSNKPIEISSEHPLHPNNPHYALIWPDTLWNEGWDGIVVEKGKKYNFSMFVFAGGQKQDFLIQLVGQKGQVLAQSKLKTRASDWQQFSTVLKAKASDEKGRLVIIPQKVARVGIDMVSLFPQETFMGRKNGLRKDLAQVIADLHPKFVRFPGGCMSHGQGLENIYHWNHTVGPLQSRKPDFNIWNYHQTRGLGFFEYFQFCEDIGAEPLPVLAAGVPCQNSANNAEGIGGQQGGIPMADMPAYVEEICNLIEWANGDPATNEWAKMRADAGHPKPFNLKYLGLGNEDIISTVFEERYEMICKAVRERYPDIKICGTVGPFHSPSADYTEGWDFTKKHPDLQYMVDEHYYESTGWFMHNRDYYDSYDRTAAKVYLGEWAASTNVKRPNVETALAEALYLTDIERNGDVVEMTSYAPMLSKDGHSNWNPDMIYFSNTHIRTTPAYEIQRLFSVYGGDRYIKSQFSNLDSQLAHRIGASVVRDSKTGKRYLKLVNALPSTLKIHVEGINLPATVKCQQFTGAIDDQKAKTTEIETNEPTTLPPYSLRVIEL</sequence>
<dbReference type="InterPro" id="IPR055133">
    <property type="entry name" value="BT_3657-like_N"/>
</dbReference>
<dbReference type="Gene3D" id="3.20.20.80">
    <property type="entry name" value="Glycosidases"/>
    <property type="match status" value="1"/>
</dbReference>
<dbReference type="EMBL" id="FNIW01000008">
    <property type="protein sequence ID" value="SDO03665.1"/>
    <property type="molecule type" value="Genomic_DNA"/>
</dbReference>
<dbReference type="RefSeq" id="WP_091813271.1">
    <property type="nucleotide sequence ID" value="NZ_CP091790.1"/>
</dbReference>
<dbReference type="STRING" id="645274.SAMN04487901_10123"/>
<dbReference type="Gene3D" id="2.60.120.260">
    <property type="entry name" value="Galactose-binding domain-like"/>
    <property type="match status" value="1"/>
</dbReference>
<evidence type="ECO:0000256" key="6">
    <source>
        <dbReference type="SAM" id="SignalP"/>
    </source>
</evidence>
<dbReference type="GO" id="GO:0046556">
    <property type="term" value="F:alpha-L-arabinofuranosidase activity"/>
    <property type="evidence" value="ECO:0007669"/>
    <property type="project" value="UniProtKB-EC"/>
</dbReference>
<dbReference type="InterPro" id="IPR051563">
    <property type="entry name" value="Glycosyl_Hydrolase_51"/>
</dbReference>
<feature type="chain" id="PRO_5041051252" description="non-reducing end alpha-L-arabinofuranosidase" evidence="6">
    <location>
        <begin position="22"/>
        <end position="830"/>
    </location>
</feature>
<dbReference type="SUPFAM" id="SSF51445">
    <property type="entry name" value="(Trans)glycosidases"/>
    <property type="match status" value="1"/>
</dbReference>
<comment type="catalytic activity">
    <reaction evidence="1">
        <text>Hydrolysis of terminal non-reducing alpha-L-arabinofuranoside residues in alpha-L-arabinosides.</text>
        <dbReference type="EC" id="3.2.1.55"/>
    </reaction>
</comment>
<evidence type="ECO:0000313" key="8">
    <source>
        <dbReference type="EMBL" id="SDG11863.1"/>
    </source>
</evidence>
<keyword evidence="4 6" id="KW-0732">Signal</keyword>
<name>A0A1H0G9S8_9BACT</name>
<dbReference type="EC" id="3.2.1.55" evidence="3"/>
<evidence type="ECO:0000256" key="4">
    <source>
        <dbReference type="ARBA" id="ARBA00022729"/>
    </source>
</evidence>
<dbReference type="InterPro" id="IPR055235">
    <property type="entry name" value="ASD1_cat"/>
</dbReference>
<dbReference type="PANTHER" id="PTHR31776:SF26">
    <property type="entry name" value="SECRETED ARABINOSIDASE"/>
    <property type="match status" value="1"/>
</dbReference>
<dbReference type="Pfam" id="PF22848">
    <property type="entry name" value="ASD1_dom"/>
    <property type="match status" value="1"/>
</dbReference>
<dbReference type="EMBL" id="FNCQ01000001">
    <property type="protein sequence ID" value="SDG11863.1"/>
    <property type="molecule type" value="Genomic_DNA"/>
</dbReference>
<feature type="signal peptide" evidence="6">
    <location>
        <begin position="1"/>
        <end position="21"/>
    </location>
</feature>
<dbReference type="Pfam" id="PF06964">
    <property type="entry name" value="Alpha-L-AF_C"/>
    <property type="match status" value="1"/>
</dbReference>
<reference evidence="9 10" key="2">
    <citation type="submission" date="2016-10" db="EMBL/GenBank/DDBJ databases">
        <authorList>
            <person name="Varghese N."/>
            <person name="Submissions S."/>
        </authorList>
    </citation>
    <scope>NUCLEOTIDE SEQUENCE</scope>
    <source>
        <strain evidence="9">BP1-145</strain>
        <strain evidence="10">BP1-148</strain>
    </source>
</reference>
<proteinExistence type="inferred from homology"/>
<gene>
    <name evidence="9" type="ORF">SAMN04487900_10823</name>
    <name evidence="8" type="ORF">SAMN04487901_10123</name>
</gene>
<dbReference type="GO" id="GO:0046373">
    <property type="term" value="P:L-arabinose metabolic process"/>
    <property type="evidence" value="ECO:0007669"/>
    <property type="project" value="InterPro"/>
</dbReference>
<evidence type="ECO:0000256" key="5">
    <source>
        <dbReference type="ARBA" id="ARBA00022801"/>
    </source>
</evidence>
<feature type="domain" description="Alpha-L-arabinofuranosidase C-terminal" evidence="7">
    <location>
        <begin position="657"/>
        <end position="824"/>
    </location>
</feature>
<dbReference type="PANTHER" id="PTHR31776">
    <property type="entry name" value="ALPHA-L-ARABINOFURANOSIDASE 1"/>
    <property type="match status" value="1"/>
</dbReference>
<evidence type="ECO:0000313" key="10">
    <source>
        <dbReference type="Proteomes" id="UP000198779"/>
    </source>
</evidence>
<dbReference type="Proteomes" id="UP000199134">
    <property type="component" value="Unassembled WGS sequence"/>
</dbReference>
<protein>
    <recommendedName>
        <fullName evidence="3">non-reducing end alpha-L-arabinofuranosidase</fullName>
        <ecNumber evidence="3">3.2.1.55</ecNumber>
    </recommendedName>
</protein>
<accession>A0A1G7RME4</accession>
<keyword evidence="5" id="KW-0378">Hydrolase</keyword>
<accession>A0A1H0G9S8</accession>
<evidence type="ECO:0000256" key="3">
    <source>
        <dbReference type="ARBA" id="ARBA00012670"/>
    </source>
</evidence>
<evidence type="ECO:0000313" key="11">
    <source>
        <dbReference type="Proteomes" id="UP000199134"/>
    </source>
</evidence>
<dbReference type="OrthoDB" id="9758333at2"/>
<evidence type="ECO:0000259" key="7">
    <source>
        <dbReference type="SMART" id="SM00813"/>
    </source>
</evidence>
<evidence type="ECO:0000256" key="1">
    <source>
        <dbReference type="ARBA" id="ARBA00001462"/>
    </source>
</evidence>
<dbReference type="AlphaFoldDB" id="A0A1H0G9S8"/>
<evidence type="ECO:0000313" key="9">
    <source>
        <dbReference type="EMBL" id="SDO03665.1"/>
    </source>
</evidence>
<comment type="similarity">
    <text evidence="2">Belongs to the glycosyl hydrolase 51 family.</text>
</comment>
<reference evidence="8 11" key="1">
    <citation type="submission" date="2016-10" db="EMBL/GenBank/DDBJ databases">
        <authorList>
            <person name="de Groot N.N."/>
        </authorList>
    </citation>
    <scope>NUCLEOTIDE SEQUENCE [LARGE SCALE GENOMIC DNA]</scope>
    <source>
        <strain evidence="11">BP1-145</strain>
        <strain evidence="8">BP1-148</strain>
    </source>
</reference>
<dbReference type="Pfam" id="PF22847">
    <property type="entry name" value="BT_3657-like_N"/>
    <property type="match status" value="1"/>
</dbReference>
<dbReference type="SMART" id="SM00813">
    <property type="entry name" value="Alpha-L-AF_C"/>
    <property type="match status" value="1"/>
</dbReference>
<dbReference type="InterPro" id="IPR010720">
    <property type="entry name" value="Alpha-L-AF_C"/>
</dbReference>
<keyword evidence="10" id="KW-1185">Reference proteome</keyword>
<dbReference type="InterPro" id="IPR017853">
    <property type="entry name" value="GH"/>
</dbReference>